<feature type="transmembrane region" description="Helical" evidence="1">
    <location>
        <begin position="7"/>
        <end position="27"/>
    </location>
</feature>
<reference evidence="4" key="1">
    <citation type="submission" date="2016-08" db="EMBL/GenBank/DDBJ databases">
        <authorList>
            <person name="Holder M.E."/>
            <person name="Ajami N.J."/>
            <person name="Petrosino J.F."/>
        </authorList>
    </citation>
    <scope>NUCLEOTIDE SEQUENCE [LARGE SCALE GENOMIC DNA]</scope>
    <source>
        <strain evidence="4">F0677</strain>
    </source>
</reference>
<accession>A0A1B3WCP4</accession>
<evidence type="ECO:0000256" key="1">
    <source>
        <dbReference type="SAM" id="Phobius"/>
    </source>
</evidence>
<dbReference type="EMBL" id="QWKU01000001">
    <property type="protein sequence ID" value="RID94305.1"/>
    <property type="molecule type" value="Genomic_DNA"/>
</dbReference>
<evidence type="ECO:0008006" key="6">
    <source>
        <dbReference type="Google" id="ProtNLM"/>
    </source>
</evidence>
<dbReference type="AlphaFoldDB" id="A0A1B3WCP4"/>
<dbReference type="Proteomes" id="UP000094757">
    <property type="component" value="Chromosome"/>
</dbReference>
<dbReference type="OrthoDB" id="249246at2"/>
<dbReference type="STRING" id="39950.BCB69_01330"/>
<reference evidence="2" key="2">
    <citation type="submission" date="2016-08" db="EMBL/GenBank/DDBJ databases">
        <authorList>
            <person name="Seilhamer J.J."/>
        </authorList>
    </citation>
    <scope>NUCLEOTIDE SEQUENCE [LARGE SCALE GENOMIC DNA]</scope>
    <source>
        <strain evidence="2">F0677</strain>
    </source>
</reference>
<dbReference type="KEGG" id="dpn:BCB69_01330"/>
<gene>
    <name evidence="2" type="ORF">BCB69_01330</name>
    <name evidence="3" type="ORF">DX915_01855</name>
</gene>
<evidence type="ECO:0000313" key="5">
    <source>
        <dbReference type="Proteomes" id="UP000266262"/>
    </source>
</evidence>
<organism evidence="2 4">
    <name type="scientific">Dialister pneumosintes</name>
    <dbReference type="NCBI Taxonomy" id="39950"/>
    <lineage>
        <taxon>Bacteria</taxon>
        <taxon>Bacillati</taxon>
        <taxon>Bacillota</taxon>
        <taxon>Negativicutes</taxon>
        <taxon>Veillonellales</taxon>
        <taxon>Veillonellaceae</taxon>
        <taxon>Dialister</taxon>
    </lineage>
</organism>
<reference evidence="3 5" key="3">
    <citation type="submission" date="2018-08" db="EMBL/GenBank/DDBJ databases">
        <title>Draft genome sequence of Dialister pneumosintes KCOM 1685.</title>
        <authorList>
            <person name="Kook J.-K."/>
            <person name="Park S.-N."/>
            <person name="Lim Y.K."/>
        </authorList>
    </citation>
    <scope>NUCLEOTIDE SEQUENCE [LARGE SCALE GENOMIC DNA]</scope>
    <source>
        <strain evidence="3 5">KCOM 1685</strain>
    </source>
</reference>
<name>A0A1B3WCP4_9FIRM</name>
<dbReference type="Proteomes" id="UP000266262">
    <property type="component" value="Unassembled WGS sequence"/>
</dbReference>
<evidence type="ECO:0000313" key="2">
    <source>
        <dbReference type="EMBL" id="AOH38741.1"/>
    </source>
</evidence>
<keyword evidence="1" id="KW-1133">Transmembrane helix</keyword>
<keyword evidence="1" id="KW-0812">Transmembrane</keyword>
<keyword evidence="1" id="KW-0472">Membrane</keyword>
<protein>
    <recommendedName>
        <fullName evidence="6">Lipoprotein</fullName>
    </recommendedName>
</protein>
<proteinExistence type="predicted"/>
<dbReference type="EMBL" id="CP017037">
    <property type="protein sequence ID" value="AOH38741.1"/>
    <property type="molecule type" value="Genomic_DNA"/>
</dbReference>
<dbReference type="PROSITE" id="PS51257">
    <property type="entry name" value="PROKAR_LIPOPROTEIN"/>
    <property type="match status" value="1"/>
</dbReference>
<sequence>MNTIHKIVLSVGVLFNTVMITACGTLGNSTPKGVEGTWFNYNGFTVDTVRNHEDEPIKELSISKDGDMVNISVVAYNYQFTTPNHQPMMTILESTPSGKRIDVDVDVKLEKLTTNISDRKGKLVNNQIIFNLDGDREQINYDSKNDTVTLWGDTYKRSTGKDHLTNLAKQFKVDVQSASTQYFKEIGKIADPPVQFEMRYRFNDDILNKEKY</sequence>
<keyword evidence="5" id="KW-1185">Reference proteome</keyword>
<dbReference type="RefSeq" id="WP_022513280.1">
    <property type="nucleotide sequence ID" value="NZ_CP017037.1"/>
</dbReference>
<evidence type="ECO:0000313" key="3">
    <source>
        <dbReference type="EMBL" id="RID94305.1"/>
    </source>
</evidence>
<evidence type="ECO:0000313" key="4">
    <source>
        <dbReference type="Proteomes" id="UP000094757"/>
    </source>
</evidence>